<dbReference type="Proteomes" id="UP001060215">
    <property type="component" value="Chromosome 2"/>
</dbReference>
<reference evidence="1 2" key="1">
    <citation type="journal article" date="2022" name="Plant J.">
        <title>Chromosome-level genome of Camellia lanceoleosa provides a valuable resource for understanding genome evolution and self-incompatibility.</title>
        <authorList>
            <person name="Gong W."/>
            <person name="Xiao S."/>
            <person name="Wang L."/>
            <person name="Liao Z."/>
            <person name="Chang Y."/>
            <person name="Mo W."/>
            <person name="Hu G."/>
            <person name="Li W."/>
            <person name="Zhao G."/>
            <person name="Zhu H."/>
            <person name="Hu X."/>
            <person name="Ji K."/>
            <person name="Xiang X."/>
            <person name="Song Q."/>
            <person name="Yuan D."/>
            <person name="Jin S."/>
            <person name="Zhang L."/>
        </authorList>
    </citation>
    <scope>NUCLEOTIDE SEQUENCE [LARGE SCALE GENOMIC DNA]</scope>
    <source>
        <strain evidence="1">SQ_2022a</strain>
    </source>
</reference>
<gene>
    <name evidence="1" type="ORF">LOK49_LG04G02304</name>
</gene>
<evidence type="ECO:0000313" key="2">
    <source>
        <dbReference type="Proteomes" id="UP001060215"/>
    </source>
</evidence>
<sequence length="550" mass="61286">MASETLEEAKQDDIANVEDKEEAKEEEDEEEIEAEVKESGDTEMAAEEEEEPEESKEKEEEEEVSKEVKRGRKGGSKKAAKVKKSEKRLKEPVTPIDRPSRERKTVERYSEPSTGRSASKGLSIEKGRGTQLKDIANVAFKLSKRKPDDNLQILHTILFGKKTKAHSLKRNIGQFSGYVWVENEEKQRARVKEKIDRCVKEKLLDFCDVLNIPINRGNVKKEELSTKLLEFWESPHPTTDTFLADKEQKGKNRKEKAPTSRIASSREASEEASVKKRKQTPQVGVKRKRSSKTEEEEVDDKVEPSDTKNESQDDDDNDTIPNEESEHEESKSEEVEEEDEPKEQMPIEKKSSKKNVKKDSGAKTSAKSISAKKGTPEKSVKSPSKSTKKSSSSTSKKGTTDADGTSGPSSKPKVSATKRQMVEKKSGDQSASAKEKVKSKKQPSKSSSNVSAKDQGKGKASKKSKPEPSKEEMHAVVVDILKEVDFNTATLSDILRQLGTHFGVDLMHRKAEVKAIITDVINSMSDEEDDGDEADSGDDAEKDEDNDNDA</sequence>
<dbReference type="EMBL" id="CM045759">
    <property type="protein sequence ID" value="KAI8018367.1"/>
    <property type="molecule type" value="Genomic_DNA"/>
</dbReference>
<proteinExistence type="predicted"/>
<evidence type="ECO:0000313" key="1">
    <source>
        <dbReference type="EMBL" id="KAI8018367.1"/>
    </source>
</evidence>
<keyword evidence="2" id="KW-1185">Reference proteome</keyword>
<accession>A0ACC0HZA4</accession>
<name>A0ACC0HZA4_9ERIC</name>
<comment type="caution">
    <text evidence="1">The sequence shown here is derived from an EMBL/GenBank/DDBJ whole genome shotgun (WGS) entry which is preliminary data.</text>
</comment>
<organism evidence="1 2">
    <name type="scientific">Camellia lanceoleosa</name>
    <dbReference type="NCBI Taxonomy" id="1840588"/>
    <lineage>
        <taxon>Eukaryota</taxon>
        <taxon>Viridiplantae</taxon>
        <taxon>Streptophyta</taxon>
        <taxon>Embryophyta</taxon>
        <taxon>Tracheophyta</taxon>
        <taxon>Spermatophyta</taxon>
        <taxon>Magnoliopsida</taxon>
        <taxon>eudicotyledons</taxon>
        <taxon>Gunneridae</taxon>
        <taxon>Pentapetalae</taxon>
        <taxon>asterids</taxon>
        <taxon>Ericales</taxon>
        <taxon>Theaceae</taxon>
        <taxon>Camellia</taxon>
    </lineage>
</organism>
<protein>
    <submittedName>
        <fullName evidence="1">Protein DEK</fullName>
    </submittedName>
</protein>